<dbReference type="CDD" id="cd21037">
    <property type="entry name" value="MLKL_NTD"/>
    <property type="match status" value="1"/>
</dbReference>
<evidence type="ECO:0008006" key="3">
    <source>
        <dbReference type="Google" id="ProtNLM"/>
    </source>
</evidence>
<protein>
    <recommendedName>
        <fullName evidence="3">Fungal N-terminal domain-containing protein</fullName>
    </recommendedName>
</protein>
<name>A0A166SPL1_9AGAM</name>
<accession>A0A166SPL1</accession>
<proteinExistence type="predicted"/>
<dbReference type="GO" id="GO:0007166">
    <property type="term" value="P:cell surface receptor signaling pathway"/>
    <property type="evidence" value="ECO:0007669"/>
    <property type="project" value="InterPro"/>
</dbReference>
<organism evidence="1 2">
    <name type="scientific">Athelia psychrophila</name>
    <dbReference type="NCBI Taxonomy" id="1759441"/>
    <lineage>
        <taxon>Eukaryota</taxon>
        <taxon>Fungi</taxon>
        <taxon>Dikarya</taxon>
        <taxon>Basidiomycota</taxon>
        <taxon>Agaricomycotina</taxon>
        <taxon>Agaricomycetes</taxon>
        <taxon>Agaricomycetidae</taxon>
        <taxon>Atheliales</taxon>
        <taxon>Atheliaceae</taxon>
        <taxon>Athelia</taxon>
    </lineage>
</organism>
<gene>
    <name evidence="1" type="ORF">FIBSPDRAFT_926860</name>
</gene>
<feature type="non-terminal residue" evidence="1">
    <location>
        <position position="172"/>
    </location>
</feature>
<sequence length="172" mass="18973">MTSKSPETRPEYGDYAHMSTTDHIVGAASTVVTLLKEVSDLIPNAGPLTKVLGVTGTLFDIINQIKTNREDCVLLVERILRFLKDIAEECKLLDAPIVAGSATARRLNNLISKIDLIKKDAETWVASSRWDALWHRDAVKGALLTHNTNLTDCFRTFNMGALLHLTARADNS</sequence>
<dbReference type="EMBL" id="KV417497">
    <property type="protein sequence ID" value="KZP29692.1"/>
    <property type="molecule type" value="Genomic_DNA"/>
</dbReference>
<dbReference type="Gene3D" id="1.20.930.20">
    <property type="entry name" value="Adaptor protein Cbl, N-terminal domain"/>
    <property type="match status" value="1"/>
</dbReference>
<keyword evidence="2" id="KW-1185">Reference proteome</keyword>
<dbReference type="InterPro" id="IPR059179">
    <property type="entry name" value="MLKL-like_MCAfunc"/>
</dbReference>
<dbReference type="InterPro" id="IPR036537">
    <property type="entry name" value="Adaptor_Cbl_N_dom_sf"/>
</dbReference>
<dbReference type="AlphaFoldDB" id="A0A166SPL1"/>
<evidence type="ECO:0000313" key="2">
    <source>
        <dbReference type="Proteomes" id="UP000076532"/>
    </source>
</evidence>
<evidence type="ECO:0000313" key="1">
    <source>
        <dbReference type="EMBL" id="KZP29692.1"/>
    </source>
</evidence>
<dbReference type="OrthoDB" id="3022330at2759"/>
<reference evidence="1 2" key="1">
    <citation type="journal article" date="2016" name="Mol. Biol. Evol.">
        <title>Comparative Genomics of Early-Diverging Mushroom-Forming Fungi Provides Insights into the Origins of Lignocellulose Decay Capabilities.</title>
        <authorList>
            <person name="Nagy L.G."/>
            <person name="Riley R."/>
            <person name="Tritt A."/>
            <person name="Adam C."/>
            <person name="Daum C."/>
            <person name="Floudas D."/>
            <person name="Sun H."/>
            <person name="Yadav J.S."/>
            <person name="Pangilinan J."/>
            <person name="Larsson K.H."/>
            <person name="Matsuura K."/>
            <person name="Barry K."/>
            <person name="Labutti K."/>
            <person name="Kuo R."/>
            <person name="Ohm R.A."/>
            <person name="Bhattacharya S.S."/>
            <person name="Shirouzu T."/>
            <person name="Yoshinaga Y."/>
            <person name="Martin F.M."/>
            <person name="Grigoriev I.V."/>
            <person name="Hibbett D.S."/>
        </authorList>
    </citation>
    <scope>NUCLEOTIDE SEQUENCE [LARGE SCALE GENOMIC DNA]</scope>
    <source>
        <strain evidence="1 2">CBS 109695</strain>
    </source>
</reference>
<dbReference type="Proteomes" id="UP000076532">
    <property type="component" value="Unassembled WGS sequence"/>
</dbReference>